<protein>
    <submittedName>
        <fullName evidence="2">Pyridoxamine 5'-phosphate oxidase</fullName>
    </submittedName>
</protein>
<evidence type="ECO:0000313" key="3">
    <source>
        <dbReference type="Proteomes" id="UP000070612"/>
    </source>
</evidence>
<dbReference type="InterPro" id="IPR052019">
    <property type="entry name" value="F420H2_bilvrd_red/Heme_oxyg"/>
</dbReference>
<gene>
    <name evidence="2" type="ORF">AFM11_10970</name>
</gene>
<dbReference type="GO" id="GO:0070967">
    <property type="term" value="F:coenzyme F420 binding"/>
    <property type="evidence" value="ECO:0007669"/>
    <property type="project" value="TreeGrafter"/>
</dbReference>
<sequence>MTQQHNRTRNQAVREQFLTEPHTATLAVSLGVSRGPLTVPIWYQYSAGGQPWVLTGAGTRKAKSIEAAGFFSLMVQRLEPTRRYVAVEGAVSQIEPATDDQIVELTRRYLSGDAADRHIDFLRSLGEHLAISMRPEHWLYADAEAL</sequence>
<reference evidence="2 3" key="1">
    <citation type="submission" date="2015-07" db="EMBL/GenBank/DDBJ databases">
        <title>A draft genome sequence of Mycobacterium wolinskyi.</title>
        <authorList>
            <person name="de Man T.J."/>
            <person name="Perry K.A."/>
            <person name="Coulliette A.D."/>
            <person name="Jensen B."/>
            <person name="Toney N.C."/>
            <person name="Limbago B.M."/>
            <person name="Noble-Wang J."/>
        </authorList>
    </citation>
    <scope>NUCLEOTIDE SEQUENCE [LARGE SCALE GENOMIC DNA]</scope>
    <source>
        <strain evidence="2 3">CDC_01</strain>
    </source>
</reference>
<dbReference type="PANTHER" id="PTHR35176">
    <property type="entry name" value="HEME OXYGENASE HI_0854-RELATED"/>
    <property type="match status" value="1"/>
</dbReference>
<dbReference type="PATRIC" id="fig|59750.3.peg.6235"/>
<evidence type="ECO:0000313" key="2">
    <source>
        <dbReference type="EMBL" id="KWX24466.1"/>
    </source>
</evidence>
<keyword evidence="3" id="KW-1185">Reference proteome</keyword>
<proteinExistence type="predicted"/>
<dbReference type="InterPro" id="IPR012349">
    <property type="entry name" value="Split_barrel_FMN-bd"/>
</dbReference>
<dbReference type="PANTHER" id="PTHR35176:SF6">
    <property type="entry name" value="HEME OXYGENASE HI_0854-RELATED"/>
    <property type="match status" value="1"/>
</dbReference>
<dbReference type="Gene3D" id="2.30.110.10">
    <property type="entry name" value="Electron Transport, Fmn-binding Protein, Chain A"/>
    <property type="match status" value="1"/>
</dbReference>
<dbReference type="RefSeq" id="WP_067847893.1">
    <property type="nucleotide sequence ID" value="NZ_LGTW01000005.1"/>
</dbReference>
<dbReference type="GO" id="GO:0005829">
    <property type="term" value="C:cytosol"/>
    <property type="evidence" value="ECO:0007669"/>
    <property type="project" value="TreeGrafter"/>
</dbReference>
<organism evidence="2 3">
    <name type="scientific">Mycolicibacterium wolinskyi</name>
    <dbReference type="NCBI Taxonomy" id="59750"/>
    <lineage>
        <taxon>Bacteria</taxon>
        <taxon>Bacillati</taxon>
        <taxon>Actinomycetota</taxon>
        <taxon>Actinomycetes</taxon>
        <taxon>Mycobacteriales</taxon>
        <taxon>Mycobacteriaceae</taxon>
        <taxon>Mycolicibacterium</taxon>
    </lineage>
</organism>
<comment type="caution">
    <text evidence="2">The sequence shown here is derived from an EMBL/GenBank/DDBJ whole genome shotgun (WGS) entry which is preliminary data.</text>
</comment>
<dbReference type="AlphaFoldDB" id="A0A132PQ50"/>
<dbReference type="EMBL" id="LGTW01000005">
    <property type="protein sequence ID" value="KWX24466.1"/>
    <property type="molecule type" value="Genomic_DNA"/>
</dbReference>
<dbReference type="GO" id="GO:0016627">
    <property type="term" value="F:oxidoreductase activity, acting on the CH-CH group of donors"/>
    <property type="evidence" value="ECO:0007669"/>
    <property type="project" value="TreeGrafter"/>
</dbReference>
<keyword evidence="1" id="KW-0560">Oxidoreductase</keyword>
<name>A0A132PQ50_9MYCO</name>
<dbReference type="SUPFAM" id="SSF50475">
    <property type="entry name" value="FMN-binding split barrel"/>
    <property type="match status" value="1"/>
</dbReference>
<evidence type="ECO:0000256" key="1">
    <source>
        <dbReference type="ARBA" id="ARBA00023002"/>
    </source>
</evidence>
<accession>A0A132PQ50</accession>
<dbReference type="Proteomes" id="UP000070612">
    <property type="component" value="Unassembled WGS sequence"/>
</dbReference>